<evidence type="ECO:0000259" key="5">
    <source>
        <dbReference type="PROSITE" id="PS50102"/>
    </source>
</evidence>
<dbReference type="Gene3D" id="3.30.70.330">
    <property type="match status" value="2"/>
</dbReference>
<dbReference type="EMBL" id="SNRW01002896">
    <property type="protein sequence ID" value="KAA6391387.1"/>
    <property type="molecule type" value="Genomic_DNA"/>
</dbReference>
<gene>
    <name evidence="6" type="ORF">EZS28_013080</name>
</gene>
<organism evidence="6 7">
    <name type="scientific">Streblomastix strix</name>
    <dbReference type="NCBI Taxonomy" id="222440"/>
    <lineage>
        <taxon>Eukaryota</taxon>
        <taxon>Metamonada</taxon>
        <taxon>Preaxostyla</taxon>
        <taxon>Oxymonadida</taxon>
        <taxon>Streblomastigidae</taxon>
        <taxon>Streblomastix</taxon>
    </lineage>
</organism>
<evidence type="ECO:0000256" key="1">
    <source>
        <dbReference type="ARBA" id="ARBA00022737"/>
    </source>
</evidence>
<dbReference type="AlphaFoldDB" id="A0A5J4W8Z0"/>
<feature type="domain" description="RRM" evidence="5">
    <location>
        <begin position="1"/>
        <end position="69"/>
    </location>
</feature>
<dbReference type="PANTHER" id="PTHR15241">
    <property type="entry name" value="TRANSFORMER-2-RELATED"/>
    <property type="match status" value="1"/>
</dbReference>
<dbReference type="FunFam" id="3.30.70.330:FF:000383">
    <property type="entry name" value="Sex lethal, isoform D"/>
    <property type="match status" value="1"/>
</dbReference>
<keyword evidence="1" id="KW-0677">Repeat</keyword>
<dbReference type="PROSITE" id="PS50102">
    <property type="entry name" value="RRM"/>
    <property type="match status" value="2"/>
</dbReference>
<keyword evidence="2 3" id="KW-0694">RNA-binding</keyword>
<name>A0A5J4W8Z0_9EUKA</name>
<dbReference type="InterPro" id="IPR012677">
    <property type="entry name" value="Nucleotide-bd_a/b_plait_sf"/>
</dbReference>
<dbReference type="InterPro" id="IPR035979">
    <property type="entry name" value="RBD_domain_sf"/>
</dbReference>
<feature type="compositionally biased region" description="Polar residues" evidence="4">
    <location>
        <begin position="160"/>
        <end position="180"/>
    </location>
</feature>
<dbReference type="Pfam" id="PF00076">
    <property type="entry name" value="RRM_1"/>
    <property type="match status" value="2"/>
</dbReference>
<dbReference type="SMART" id="SM00360">
    <property type="entry name" value="RRM"/>
    <property type="match status" value="2"/>
</dbReference>
<evidence type="ECO:0000256" key="3">
    <source>
        <dbReference type="PROSITE-ProRule" id="PRU00176"/>
    </source>
</evidence>
<sequence length="400" mass="43867">SATPSGFYETFSAFGTVVNYKLVMDRRTHLCVGYGFVEYALAEEAANAIHALNGAVVLNKRLKVSYSRKPNPEMKDANVYIAGYGSELRKEQLDAIFQQFGLVVNINMLKDKNGISRGAAFVRMNTHSEAVNAVSTLNGSKIMNRIIYAKIHSARGKDGTPSNERGNNSIPGFQQTSGIGNEQGNMNEFGSNTNFNGRMDDIGSQFDIGVESGFQRGQGFSSVNGGNTSVGNIGGFDASISGVYDIPNNQVGAYPSEFQTQRQGLQGNITDRSIPGLNQQMNQQQQQSQFGGIYGSSQNRSMSQFGQGIYRMNGDMYEEEDRLNGVLGIAEKSNPVNNYPFIRGMGGLDNNGVTNFGGTSKNGNQYNQSLETINKVFELRDKLGRLLVIYRTHYNLHMFK</sequence>
<dbReference type="PANTHER" id="PTHR15241:SF304">
    <property type="entry name" value="RRM DOMAIN-CONTAINING PROTEIN"/>
    <property type="match status" value="1"/>
</dbReference>
<dbReference type="GO" id="GO:0009967">
    <property type="term" value="P:positive regulation of signal transduction"/>
    <property type="evidence" value="ECO:0007669"/>
    <property type="project" value="UniProtKB-ARBA"/>
</dbReference>
<dbReference type="GO" id="GO:0010629">
    <property type="term" value="P:negative regulation of gene expression"/>
    <property type="evidence" value="ECO:0007669"/>
    <property type="project" value="UniProtKB-ARBA"/>
</dbReference>
<feature type="region of interest" description="Disordered" evidence="4">
    <location>
        <begin position="155"/>
        <end position="180"/>
    </location>
</feature>
<feature type="domain" description="RRM" evidence="5">
    <location>
        <begin position="77"/>
        <end position="154"/>
    </location>
</feature>
<evidence type="ECO:0000256" key="2">
    <source>
        <dbReference type="ARBA" id="ARBA00022884"/>
    </source>
</evidence>
<reference evidence="6 7" key="1">
    <citation type="submission" date="2019-03" db="EMBL/GenBank/DDBJ databases">
        <title>Single cell metagenomics reveals metabolic interactions within the superorganism composed of flagellate Streblomastix strix and complex community of Bacteroidetes bacteria on its surface.</title>
        <authorList>
            <person name="Treitli S.C."/>
            <person name="Kolisko M."/>
            <person name="Husnik F."/>
            <person name="Keeling P."/>
            <person name="Hampl V."/>
        </authorList>
    </citation>
    <scope>NUCLEOTIDE SEQUENCE [LARGE SCALE GENOMIC DNA]</scope>
    <source>
        <strain evidence="6">ST1C</strain>
    </source>
</reference>
<accession>A0A5J4W8Z0</accession>
<dbReference type="GO" id="GO:0003729">
    <property type="term" value="F:mRNA binding"/>
    <property type="evidence" value="ECO:0007669"/>
    <property type="project" value="UniProtKB-ARBA"/>
</dbReference>
<evidence type="ECO:0000313" key="6">
    <source>
        <dbReference type="EMBL" id="KAA6391387.1"/>
    </source>
</evidence>
<dbReference type="InterPro" id="IPR000504">
    <property type="entry name" value="RRM_dom"/>
</dbReference>
<evidence type="ECO:0000256" key="4">
    <source>
        <dbReference type="SAM" id="MobiDB-lite"/>
    </source>
</evidence>
<comment type="caution">
    <text evidence="6">The sequence shown here is derived from an EMBL/GenBank/DDBJ whole genome shotgun (WGS) entry which is preliminary data.</text>
</comment>
<proteinExistence type="predicted"/>
<dbReference type="SUPFAM" id="SSF54928">
    <property type="entry name" value="RNA-binding domain, RBD"/>
    <property type="match status" value="2"/>
</dbReference>
<dbReference type="GO" id="GO:1990904">
    <property type="term" value="C:ribonucleoprotein complex"/>
    <property type="evidence" value="ECO:0007669"/>
    <property type="project" value="InterPro"/>
</dbReference>
<evidence type="ECO:0000313" key="7">
    <source>
        <dbReference type="Proteomes" id="UP000324800"/>
    </source>
</evidence>
<dbReference type="PRINTS" id="PR00961">
    <property type="entry name" value="HUDSXLRNA"/>
</dbReference>
<protein>
    <submittedName>
        <fullName evidence="6">Putative RNA binding protein</fullName>
    </submittedName>
</protein>
<feature type="non-terminal residue" evidence="6">
    <location>
        <position position="1"/>
    </location>
</feature>
<dbReference type="GO" id="GO:0005737">
    <property type="term" value="C:cytoplasm"/>
    <property type="evidence" value="ECO:0007669"/>
    <property type="project" value="UniProtKB-ARBA"/>
</dbReference>
<dbReference type="Proteomes" id="UP000324800">
    <property type="component" value="Unassembled WGS sequence"/>
</dbReference>
<dbReference type="CDD" id="cd00590">
    <property type="entry name" value="RRM_SF"/>
    <property type="match status" value="1"/>
</dbReference>
<dbReference type="InterPro" id="IPR002343">
    <property type="entry name" value="Hud_Sxl_RNA"/>
</dbReference>
<dbReference type="OrthoDB" id="6159137at2759"/>